<dbReference type="Proteomes" id="UP000796880">
    <property type="component" value="Unassembled WGS sequence"/>
</dbReference>
<sequence>MLLNYSMDNLYGLLMDHASREPLYDPKMVGNSIHSFGEVSDAESRYEPPKKGSKDDPIILSDSEEVDQEDKLEDNKRKWDAAFDAILDEEQQELEKENFDPFRYSSFDTKLQSTKTKLKGDPEDMDFEMNYARVNEKAYQDSDDDEDEVPKTAPHYHSDEFYEDSSSEE</sequence>
<comment type="caution">
    <text evidence="2">The sequence shown here is derived from an EMBL/GenBank/DDBJ whole genome shotgun (WGS) entry which is preliminary data.</text>
</comment>
<evidence type="ECO:0000313" key="2">
    <source>
        <dbReference type="EMBL" id="KAF3432614.1"/>
    </source>
</evidence>
<feature type="compositionally biased region" description="Basic and acidic residues" evidence="1">
    <location>
        <begin position="42"/>
        <end position="57"/>
    </location>
</feature>
<dbReference type="EMBL" id="VOIH02000012">
    <property type="protein sequence ID" value="KAF3432614.1"/>
    <property type="molecule type" value="Genomic_DNA"/>
</dbReference>
<name>A0A8K0DQW1_9ROSA</name>
<evidence type="ECO:0000256" key="1">
    <source>
        <dbReference type="SAM" id="MobiDB-lite"/>
    </source>
</evidence>
<evidence type="ECO:0000313" key="3">
    <source>
        <dbReference type="Proteomes" id="UP000796880"/>
    </source>
</evidence>
<feature type="compositionally biased region" description="Acidic residues" evidence="1">
    <location>
        <begin position="62"/>
        <end position="72"/>
    </location>
</feature>
<protein>
    <submittedName>
        <fullName evidence="2">Uncharacterized protein</fullName>
    </submittedName>
</protein>
<accession>A0A8K0DQW1</accession>
<feature type="region of interest" description="Disordered" evidence="1">
    <location>
        <begin position="39"/>
        <end position="75"/>
    </location>
</feature>
<keyword evidence="3" id="KW-1185">Reference proteome</keyword>
<dbReference type="AlphaFoldDB" id="A0A8K0DQW1"/>
<organism evidence="2 3">
    <name type="scientific">Rhamnella rubrinervis</name>
    <dbReference type="NCBI Taxonomy" id="2594499"/>
    <lineage>
        <taxon>Eukaryota</taxon>
        <taxon>Viridiplantae</taxon>
        <taxon>Streptophyta</taxon>
        <taxon>Embryophyta</taxon>
        <taxon>Tracheophyta</taxon>
        <taxon>Spermatophyta</taxon>
        <taxon>Magnoliopsida</taxon>
        <taxon>eudicotyledons</taxon>
        <taxon>Gunneridae</taxon>
        <taxon>Pentapetalae</taxon>
        <taxon>rosids</taxon>
        <taxon>fabids</taxon>
        <taxon>Rosales</taxon>
        <taxon>Rhamnaceae</taxon>
        <taxon>rhamnoid group</taxon>
        <taxon>Rhamneae</taxon>
        <taxon>Rhamnella</taxon>
    </lineage>
</organism>
<proteinExistence type="predicted"/>
<reference evidence="2" key="1">
    <citation type="submission" date="2020-03" db="EMBL/GenBank/DDBJ databases">
        <title>A high-quality chromosome-level genome assembly of a woody plant with both climbing and erect habits, Rhamnella rubrinervis.</title>
        <authorList>
            <person name="Lu Z."/>
            <person name="Yang Y."/>
            <person name="Zhu X."/>
            <person name="Sun Y."/>
        </authorList>
    </citation>
    <scope>NUCLEOTIDE SEQUENCE</scope>
    <source>
        <strain evidence="2">BYM</strain>
        <tissue evidence="2">Leaf</tissue>
    </source>
</reference>
<gene>
    <name evidence="2" type="ORF">FNV43_RR27354</name>
</gene>
<feature type="region of interest" description="Disordered" evidence="1">
    <location>
        <begin position="136"/>
        <end position="169"/>
    </location>
</feature>